<dbReference type="GO" id="GO:0030288">
    <property type="term" value="C:outer membrane-bounded periplasmic space"/>
    <property type="evidence" value="ECO:0007669"/>
    <property type="project" value="TreeGrafter"/>
</dbReference>
<comment type="caution">
    <text evidence="8">The sequence shown here is derived from an EMBL/GenBank/DDBJ whole genome shotgun (WGS) entry which is preliminary data.</text>
</comment>
<protein>
    <submittedName>
        <fullName evidence="7">Iron complex transport system substrate-binding protein</fullName>
    </submittedName>
    <submittedName>
        <fullName evidence="8">Iron-siderophore ABC transporter substrate-binding protein</fullName>
    </submittedName>
</protein>
<comment type="subcellular location">
    <subcellularLocation>
        <location evidence="1">Cell envelope</location>
    </subcellularLocation>
</comment>
<feature type="chain" id="PRO_5044130852" evidence="5">
    <location>
        <begin position="28"/>
        <end position="345"/>
    </location>
</feature>
<keyword evidence="3" id="KW-0813">Transport</keyword>
<reference evidence="7 10" key="2">
    <citation type="submission" date="2020-08" db="EMBL/GenBank/DDBJ databases">
        <title>Sequencing the genomes of 1000 actinobacteria strains.</title>
        <authorList>
            <person name="Klenk H.-P."/>
        </authorList>
    </citation>
    <scope>NUCLEOTIDE SEQUENCE [LARGE SCALE GENOMIC DNA]</scope>
    <source>
        <strain evidence="7 10">DSM 15626</strain>
    </source>
</reference>
<gene>
    <name evidence="7" type="ORF">HNR71_002516</name>
    <name evidence="8" type="ORF">HPO96_30575</name>
</gene>
<feature type="signal peptide" evidence="5">
    <location>
        <begin position="1"/>
        <end position="27"/>
    </location>
</feature>
<dbReference type="PANTHER" id="PTHR30532:SF24">
    <property type="entry name" value="FERRIC ENTEROBACTIN-BINDING PERIPLASMIC PROTEIN FEPB"/>
    <property type="match status" value="1"/>
</dbReference>
<evidence type="ECO:0000256" key="1">
    <source>
        <dbReference type="ARBA" id="ARBA00004196"/>
    </source>
</evidence>
<reference evidence="8 9" key="1">
    <citation type="submission" date="2020-05" db="EMBL/GenBank/DDBJ databases">
        <title>Genome sequence of Kribbella sandramycini ATCC 39419.</title>
        <authorList>
            <person name="Maclea K.S."/>
            <person name="Fair J.L."/>
        </authorList>
    </citation>
    <scope>NUCLEOTIDE SEQUENCE [LARGE SCALE GENOMIC DNA]</scope>
    <source>
        <strain evidence="8 9">ATCC 39419</strain>
    </source>
</reference>
<dbReference type="Gene3D" id="3.40.50.1980">
    <property type="entry name" value="Nitrogenase molybdenum iron protein domain"/>
    <property type="match status" value="2"/>
</dbReference>
<dbReference type="PROSITE" id="PS51257">
    <property type="entry name" value="PROKAR_LIPOPROTEIN"/>
    <property type="match status" value="1"/>
</dbReference>
<dbReference type="EMBL" id="JACHKF010000001">
    <property type="protein sequence ID" value="MBB6566879.1"/>
    <property type="molecule type" value="Genomic_DNA"/>
</dbReference>
<evidence type="ECO:0000313" key="10">
    <source>
        <dbReference type="Proteomes" id="UP000553957"/>
    </source>
</evidence>
<evidence type="ECO:0000256" key="4">
    <source>
        <dbReference type="ARBA" id="ARBA00022729"/>
    </source>
</evidence>
<dbReference type="SUPFAM" id="SSF53807">
    <property type="entry name" value="Helical backbone' metal receptor"/>
    <property type="match status" value="1"/>
</dbReference>
<dbReference type="InterPro" id="IPR051313">
    <property type="entry name" value="Bact_iron-sidero_bind"/>
</dbReference>
<dbReference type="Proteomes" id="UP000553957">
    <property type="component" value="Unassembled WGS sequence"/>
</dbReference>
<dbReference type="PROSITE" id="PS50983">
    <property type="entry name" value="FE_B12_PBP"/>
    <property type="match status" value="1"/>
</dbReference>
<dbReference type="EMBL" id="JABJRC010000009">
    <property type="protein sequence ID" value="NOL44601.1"/>
    <property type="molecule type" value="Genomic_DNA"/>
</dbReference>
<evidence type="ECO:0000256" key="2">
    <source>
        <dbReference type="ARBA" id="ARBA00008814"/>
    </source>
</evidence>
<dbReference type="PANTHER" id="PTHR30532">
    <property type="entry name" value="IRON III DICITRATE-BINDING PERIPLASMIC PROTEIN"/>
    <property type="match status" value="1"/>
</dbReference>
<keyword evidence="9" id="KW-1185">Reference proteome</keyword>
<dbReference type="RefSeq" id="WP_171677856.1">
    <property type="nucleotide sequence ID" value="NZ_BAAAGT010000004.1"/>
</dbReference>
<proteinExistence type="inferred from homology"/>
<keyword evidence="4 5" id="KW-0732">Signal</keyword>
<accession>A0A7Y4P2A7</accession>
<dbReference type="AlphaFoldDB" id="A0A7Y4P2A7"/>
<organism evidence="8 9">
    <name type="scientific">Kribbella sandramycini</name>
    <dbReference type="NCBI Taxonomy" id="60450"/>
    <lineage>
        <taxon>Bacteria</taxon>
        <taxon>Bacillati</taxon>
        <taxon>Actinomycetota</taxon>
        <taxon>Actinomycetes</taxon>
        <taxon>Propionibacteriales</taxon>
        <taxon>Kribbellaceae</taxon>
        <taxon>Kribbella</taxon>
    </lineage>
</organism>
<dbReference type="GO" id="GO:1901678">
    <property type="term" value="P:iron coordination entity transport"/>
    <property type="evidence" value="ECO:0007669"/>
    <property type="project" value="UniProtKB-ARBA"/>
</dbReference>
<dbReference type="CDD" id="cd01146">
    <property type="entry name" value="FhuD"/>
    <property type="match status" value="1"/>
</dbReference>
<name>A0A7Y4P2A7_9ACTN</name>
<evidence type="ECO:0000256" key="5">
    <source>
        <dbReference type="SAM" id="SignalP"/>
    </source>
</evidence>
<feature type="domain" description="Fe/B12 periplasmic-binding" evidence="6">
    <location>
        <begin position="64"/>
        <end position="337"/>
    </location>
</feature>
<evidence type="ECO:0000313" key="9">
    <source>
        <dbReference type="Proteomes" id="UP000534306"/>
    </source>
</evidence>
<sequence length="345" mass="36582">MRKFLRPVVLLVVPLLALTAACGSGSAKESPAAASAQGGVEDGAFPVTIKNKWGDAVIKEAPKRVVVVGLIEQDALLALGVAPVGTTEWFGDKPGALFPWAKEKLGDAPLPTVLSDKDGIQFEKVAGLAPDLIIGLYSSITAADYKKLEAIAPTVAQPADGSADYSVTWQTATKTVGQAVGKPKAAAELVAGIEKQFAETRAAHPEFQGKTGLMASPWEGYFLYGRQDPRSKVLADLGFTLPPEMDKIVGDKFGANLSAERIAVVDQQVLVWFPPKDGTAKLKADPLLKNLKARAEGREIFIEENYDDEFYGATSFVSVLSLPTVLKHLVPKLTAALDGNPTTTA</sequence>
<dbReference type="Proteomes" id="UP000534306">
    <property type="component" value="Unassembled WGS sequence"/>
</dbReference>
<dbReference type="Pfam" id="PF01497">
    <property type="entry name" value="Peripla_BP_2"/>
    <property type="match status" value="1"/>
</dbReference>
<evidence type="ECO:0000313" key="7">
    <source>
        <dbReference type="EMBL" id="MBB6566879.1"/>
    </source>
</evidence>
<comment type="similarity">
    <text evidence="2">Belongs to the bacterial solute-binding protein 8 family.</text>
</comment>
<dbReference type="InterPro" id="IPR002491">
    <property type="entry name" value="ABC_transptr_periplasmic_BD"/>
</dbReference>
<evidence type="ECO:0000259" key="6">
    <source>
        <dbReference type="PROSITE" id="PS50983"/>
    </source>
</evidence>
<evidence type="ECO:0000313" key="8">
    <source>
        <dbReference type="EMBL" id="NOL44601.1"/>
    </source>
</evidence>
<evidence type="ECO:0000256" key="3">
    <source>
        <dbReference type="ARBA" id="ARBA00022448"/>
    </source>
</evidence>